<evidence type="ECO:0000256" key="3">
    <source>
        <dbReference type="HAMAP-Rule" id="MF_03014"/>
    </source>
</evidence>
<evidence type="ECO:0000313" key="6">
    <source>
        <dbReference type="Proteomes" id="UP000824998"/>
    </source>
</evidence>
<gene>
    <name evidence="5" type="ORF">BJ875DRAFT_460750</name>
</gene>
<keyword evidence="2 3" id="KW-0823">Tryptophan catabolism</keyword>
<feature type="domain" description="BD-FAE-like" evidence="4">
    <location>
        <begin position="36"/>
        <end position="242"/>
    </location>
</feature>
<name>A0A9P7YJQ1_9HELO</name>
<dbReference type="GO" id="GO:0034354">
    <property type="term" value="P:'de novo' NAD+ biosynthetic process from L-tryptophan"/>
    <property type="evidence" value="ECO:0007669"/>
    <property type="project" value="UniProtKB-UniRule"/>
</dbReference>
<evidence type="ECO:0000313" key="5">
    <source>
        <dbReference type="EMBL" id="KAG9234731.1"/>
    </source>
</evidence>
<sequence length="287" mass="32420">MPSSLSHETLRYGDHDLQTIRVIKSRDNIWNEKGLWVIYIHGGAWRDPKVTHLSFLNTVDFLLKESQESVQKNIAGFATIAYRLSPHPSYPQDPNTPKSELRVAKHPDHIADVKTALSLLQERYGFNSKYILAGHSCGATLAFQTALPIRTINTSPPFHNPETIVGVAGIYDMKLLVENHSSISAYRDFTIGAFGHDEKVWDELSPSRFEGYDSVWPEGKVYLFHSMGDELVDVAQVDSMAGRLREGKKMELRGVRKDLKKDHDGIWEDGKEMGEAVAFVLNDLREV</sequence>
<dbReference type="GO" id="GO:0019441">
    <property type="term" value="P:L-tryptophan catabolic process to kynurenine"/>
    <property type="evidence" value="ECO:0007669"/>
    <property type="project" value="UniProtKB-UniRule"/>
</dbReference>
<dbReference type="OrthoDB" id="420264at2759"/>
<evidence type="ECO:0000256" key="1">
    <source>
        <dbReference type="ARBA" id="ARBA00022801"/>
    </source>
</evidence>
<dbReference type="PANTHER" id="PTHR48081:SF33">
    <property type="entry name" value="KYNURENINE FORMAMIDASE"/>
    <property type="match status" value="1"/>
</dbReference>
<comment type="similarity">
    <text evidence="3">Belongs to the kynurenine formamidase family.</text>
</comment>
<dbReference type="EMBL" id="MU251453">
    <property type="protein sequence ID" value="KAG9234731.1"/>
    <property type="molecule type" value="Genomic_DNA"/>
</dbReference>
<feature type="active site" evidence="3">
    <location>
        <position position="263"/>
    </location>
</feature>
<dbReference type="InterPro" id="IPR050300">
    <property type="entry name" value="GDXG_lipolytic_enzyme"/>
</dbReference>
<feature type="active site" description="Nucleophile" evidence="3">
    <location>
        <position position="136"/>
    </location>
</feature>
<feature type="active site" evidence="3">
    <location>
        <position position="229"/>
    </location>
</feature>
<feature type="short sequence motif" description="HGGXW" evidence="3">
    <location>
        <begin position="41"/>
        <end position="45"/>
    </location>
</feature>
<dbReference type="PANTHER" id="PTHR48081">
    <property type="entry name" value="AB HYDROLASE SUPERFAMILY PROTEIN C4A8.06C"/>
    <property type="match status" value="1"/>
</dbReference>
<dbReference type="Proteomes" id="UP000824998">
    <property type="component" value="Unassembled WGS sequence"/>
</dbReference>
<organism evidence="5 6">
    <name type="scientific">Amylocarpus encephaloides</name>
    <dbReference type="NCBI Taxonomy" id="45428"/>
    <lineage>
        <taxon>Eukaryota</taxon>
        <taxon>Fungi</taxon>
        <taxon>Dikarya</taxon>
        <taxon>Ascomycota</taxon>
        <taxon>Pezizomycotina</taxon>
        <taxon>Leotiomycetes</taxon>
        <taxon>Helotiales</taxon>
        <taxon>Helotiales incertae sedis</taxon>
        <taxon>Amylocarpus</taxon>
    </lineage>
</organism>
<dbReference type="EC" id="3.5.1.9" evidence="3"/>
<reference evidence="5" key="1">
    <citation type="journal article" date="2021" name="IMA Fungus">
        <title>Genomic characterization of three marine fungi, including Emericellopsis atlantica sp. nov. with signatures of a generalist lifestyle and marine biomass degradation.</title>
        <authorList>
            <person name="Hagestad O.C."/>
            <person name="Hou L."/>
            <person name="Andersen J.H."/>
            <person name="Hansen E.H."/>
            <person name="Altermark B."/>
            <person name="Li C."/>
            <person name="Kuhnert E."/>
            <person name="Cox R.J."/>
            <person name="Crous P.W."/>
            <person name="Spatafora J.W."/>
            <person name="Lail K."/>
            <person name="Amirebrahimi M."/>
            <person name="Lipzen A."/>
            <person name="Pangilinan J."/>
            <person name="Andreopoulos W."/>
            <person name="Hayes R.D."/>
            <person name="Ng V."/>
            <person name="Grigoriev I.V."/>
            <person name="Jackson S.A."/>
            <person name="Sutton T.D.S."/>
            <person name="Dobson A.D.W."/>
            <person name="Rama T."/>
        </authorList>
    </citation>
    <scope>NUCLEOTIDE SEQUENCE</scope>
    <source>
        <strain evidence="5">TRa018bII</strain>
    </source>
</reference>
<keyword evidence="1 3" id="KW-0378">Hydrolase</keyword>
<dbReference type="GO" id="GO:0004061">
    <property type="term" value="F:arylformamidase activity"/>
    <property type="evidence" value="ECO:0007669"/>
    <property type="project" value="UniProtKB-UniRule"/>
</dbReference>
<comment type="pathway">
    <text evidence="3">Amino-acid degradation; L-tryptophan degradation via kynurenine pathway; L-kynurenine from L-tryptophan: step 2/2.</text>
</comment>
<protein>
    <recommendedName>
        <fullName evidence="3">Kynurenine formamidase</fullName>
        <shortName evidence="3">KFA</shortName>
        <shortName evidence="3">KFase</shortName>
        <ecNumber evidence="3">3.5.1.9</ecNumber>
    </recommendedName>
    <alternativeName>
        <fullName evidence="3">Arylformamidase</fullName>
    </alternativeName>
    <alternativeName>
        <fullName evidence="3">N-formylkynurenine formamidase</fullName>
        <shortName evidence="3">FKF</shortName>
    </alternativeName>
</protein>
<dbReference type="InterPro" id="IPR049492">
    <property type="entry name" value="BD-FAE-like_dom"/>
</dbReference>
<dbReference type="InterPro" id="IPR027519">
    <property type="entry name" value="KFase_ver/fungi-typ"/>
</dbReference>
<evidence type="ECO:0000256" key="2">
    <source>
        <dbReference type="ARBA" id="ARBA00023079"/>
    </source>
</evidence>
<comment type="domain">
    <text evidence="3">The main chain amide nitrogen atoms of the second glycine and its adjacent residue in the HGGXW motif define the oxyanion hole, and stabilize the oxyanion that forms during the nucleophilic attack by the catalytic serine during substrate cleavage.</text>
</comment>
<accession>A0A9P7YJQ1</accession>
<keyword evidence="6" id="KW-1185">Reference proteome</keyword>
<comment type="catalytic activity">
    <reaction evidence="3">
        <text>N-formyl-L-kynurenine + H2O = L-kynurenine + formate + H(+)</text>
        <dbReference type="Rhea" id="RHEA:13009"/>
        <dbReference type="ChEBI" id="CHEBI:15377"/>
        <dbReference type="ChEBI" id="CHEBI:15378"/>
        <dbReference type="ChEBI" id="CHEBI:15740"/>
        <dbReference type="ChEBI" id="CHEBI:57959"/>
        <dbReference type="ChEBI" id="CHEBI:58629"/>
        <dbReference type="EC" id="3.5.1.9"/>
    </reaction>
</comment>
<comment type="subunit">
    <text evidence="3">Homodimer.</text>
</comment>
<dbReference type="InterPro" id="IPR029058">
    <property type="entry name" value="AB_hydrolase_fold"/>
</dbReference>
<dbReference type="Pfam" id="PF20434">
    <property type="entry name" value="BD-FAE"/>
    <property type="match status" value="1"/>
</dbReference>
<dbReference type="SUPFAM" id="SSF53474">
    <property type="entry name" value="alpha/beta-Hydrolases"/>
    <property type="match status" value="1"/>
</dbReference>
<dbReference type="HAMAP" id="MF_03014">
    <property type="entry name" value="KFase"/>
    <property type="match status" value="1"/>
</dbReference>
<evidence type="ECO:0000259" key="4">
    <source>
        <dbReference type="Pfam" id="PF20434"/>
    </source>
</evidence>
<proteinExistence type="inferred from homology"/>
<comment type="caution">
    <text evidence="5">The sequence shown here is derived from an EMBL/GenBank/DDBJ whole genome shotgun (WGS) entry which is preliminary data.</text>
</comment>
<dbReference type="AlphaFoldDB" id="A0A9P7YJQ1"/>
<dbReference type="Gene3D" id="3.40.50.1820">
    <property type="entry name" value="alpha/beta hydrolase"/>
    <property type="match status" value="1"/>
</dbReference>
<comment type="function">
    <text evidence="3">Catalyzes the hydrolysis of N-formyl-L-kynurenine to L-kynurenine, the second step in the kynurenine pathway of tryptophan degradation. Kynurenine may be further oxidized to nicotinic acid, NAD(H) and NADP(H). Required for elimination of toxic metabolites.</text>
</comment>